<dbReference type="KEGG" id="prg:RB151_001020"/>
<comment type="caution">
    <text evidence="1">The sequence shown here is derived from an EMBL/GenBank/DDBJ whole genome shotgun (WGS) entry which is preliminary data.</text>
</comment>
<proteinExistence type="predicted"/>
<evidence type="ECO:0000313" key="1">
    <source>
        <dbReference type="EMBL" id="MBX6982803.1"/>
    </source>
</evidence>
<reference evidence="1" key="1">
    <citation type="submission" date="2019-02" db="EMBL/GenBank/DDBJ databases">
        <title>Genomic characterization of isolates from hospital effluents in KZN, South Africa.</title>
        <authorList>
            <person name="Ntshobeni N."/>
            <person name="Allam M."/>
            <person name="Ismail A."/>
            <person name="Amoako D."/>
            <person name="Essack S."/>
            <person name="Chenia H."/>
        </authorList>
    </citation>
    <scope>NUCLEOTIDE SEQUENCE</scope>
    <source>
        <strain evidence="1">AFE97_S1</strain>
    </source>
</reference>
<gene>
    <name evidence="1" type="ORF">EX242_21420</name>
</gene>
<sequence>MELQTKRWLERFLQLVELPSDGISAKMEFLHPCYRFYIEYINNNIILTVGKKVELVYQENILEKLLTQCIPARTKGTLLRPWVGGGYQMLSCKLNTTSSISHWVYCFKTMQRLLDEAIGLK</sequence>
<protein>
    <submittedName>
        <fullName evidence="1">Type III secretion chaperone SycN</fullName>
    </submittedName>
</protein>
<name>A0A1J0E1L8_PRORE</name>
<evidence type="ECO:0000313" key="2">
    <source>
        <dbReference type="Proteomes" id="UP000824410"/>
    </source>
</evidence>
<organism evidence="1 2">
    <name type="scientific">Providencia rettgeri</name>
    <dbReference type="NCBI Taxonomy" id="587"/>
    <lineage>
        <taxon>Bacteria</taxon>
        <taxon>Pseudomonadati</taxon>
        <taxon>Pseudomonadota</taxon>
        <taxon>Gammaproteobacteria</taxon>
        <taxon>Enterobacterales</taxon>
        <taxon>Morganellaceae</taxon>
        <taxon>Providencia</taxon>
    </lineage>
</organism>
<dbReference type="Proteomes" id="UP000824410">
    <property type="component" value="Unassembled WGS sequence"/>
</dbReference>
<accession>A0A1J0E1L8</accession>
<dbReference type="OrthoDB" id="7067308at2"/>
<dbReference type="AlphaFoldDB" id="A0A1J0E1L8"/>
<dbReference type="EMBL" id="SHDO01000035">
    <property type="protein sequence ID" value="MBX6982803.1"/>
    <property type="molecule type" value="Genomic_DNA"/>
</dbReference>
<dbReference type="RefSeq" id="WP_042848609.1">
    <property type="nucleotide sequence ID" value="NZ_ABEXOQ020000026.1"/>
</dbReference>